<dbReference type="Proteomes" id="UP000533724">
    <property type="component" value="Unassembled WGS sequence"/>
</dbReference>
<reference evidence="3 4" key="1">
    <citation type="submission" date="2020-08" db="EMBL/GenBank/DDBJ databases">
        <title>Genomic Encyclopedia of Type Strains, Phase IV (KMG-V): Genome sequencing to study the core and pangenomes of soil and plant-associated prokaryotes.</title>
        <authorList>
            <person name="Whitman W."/>
        </authorList>
    </citation>
    <scope>NUCLEOTIDE SEQUENCE [LARGE SCALE GENOMIC DNA]</scope>
    <source>
        <strain evidence="3 4">SEMIA 414</strain>
    </source>
</reference>
<sequence length="108" mass="11975">MIDQNGPHYYVVFQTPGRNWIEGTPYNEQPGFMDHVNYVSTLHDEGKVILSGPFMKEEGGLSGKLEDGGFTILRAADLAEGTRLGTDDPGVRSGLLNVEIRTLWVPFH</sequence>
<dbReference type="Pfam" id="PF03795">
    <property type="entry name" value="YCII"/>
    <property type="match status" value="1"/>
</dbReference>
<comment type="similarity">
    <text evidence="1">Belongs to the YciI family.</text>
</comment>
<evidence type="ECO:0000313" key="3">
    <source>
        <dbReference type="EMBL" id="MBB4438171.1"/>
    </source>
</evidence>
<dbReference type="EMBL" id="JACIHI010000002">
    <property type="protein sequence ID" value="MBB4438171.1"/>
    <property type="molecule type" value="Genomic_DNA"/>
</dbReference>
<proteinExistence type="inferred from homology"/>
<organism evidence="3 4">
    <name type="scientific">Rhizobium esperanzae</name>
    <dbReference type="NCBI Taxonomy" id="1967781"/>
    <lineage>
        <taxon>Bacteria</taxon>
        <taxon>Pseudomonadati</taxon>
        <taxon>Pseudomonadota</taxon>
        <taxon>Alphaproteobacteria</taxon>
        <taxon>Hyphomicrobiales</taxon>
        <taxon>Rhizobiaceae</taxon>
        <taxon>Rhizobium/Agrobacterium group</taxon>
        <taxon>Rhizobium</taxon>
    </lineage>
</organism>
<name>A0A7W6XU81_9HYPH</name>
<protein>
    <submittedName>
        <fullName evidence="3">Uncharacterized protein YciI</fullName>
    </submittedName>
</protein>
<dbReference type="RefSeq" id="WP_184498728.1">
    <property type="nucleotide sequence ID" value="NZ_JACIHI010000002.1"/>
</dbReference>
<dbReference type="Gene3D" id="3.30.70.1060">
    <property type="entry name" value="Dimeric alpha+beta barrel"/>
    <property type="match status" value="1"/>
</dbReference>
<gene>
    <name evidence="3" type="ORF">GGE15_001420</name>
</gene>
<feature type="domain" description="YCII-related" evidence="2">
    <location>
        <begin position="33"/>
        <end position="100"/>
    </location>
</feature>
<dbReference type="InterPro" id="IPR005545">
    <property type="entry name" value="YCII"/>
</dbReference>
<dbReference type="SUPFAM" id="SSF54909">
    <property type="entry name" value="Dimeric alpha+beta barrel"/>
    <property type="match status" value="1"/>
</dbReference>
<evidence type="ECO:0000259" key="2">
    <source>
        <dbReference type="Pfam" id="PF03795"/>
    </source>
</evidence>
<accession>A0A7W6XU81</accession>
<dbReference type="InterPro" id="IPR011008">
    <property type="entry name" value="Dimeric_a/b-barrel"/>
</dbReference>
<evidence type="ECO:0000256" key="1">
    <source>
        <dbReference type="ARBA" id="ARBA00007689"/>
    </source>
</evidence>
<comment type="caution">
    <text evidence="3">The sequence shown here is derived from an EMBL/GenBank/DDBJ whole genome shotgun (WGS) entry which is preliminary data.</text>
</comment>
<dbReference type="AlphaFoldDB" id="A0A7W6XU81"/>
<evidence type="ECO:0000313" key="4">
    <source>
        <dbReference type="Proteomes" id="UP000533724"/>
    </source>
</evidence>